<feature type="transmembrane region" description="Helical" evidence="1">
    <location>
        <begin position="312"/>
        <end position="334"/>
    </location>
</feature>
<organism evidence="3 4">
    <name type="scientific">Limosilactobacillus oris DSM 4864</name>
    <dbReference type="NCBI Taxonomy" id="1423779"/>
    <lineage>
        <taxon>Bacteria</taxon>
        <taxon>Bacillati</taxon>
        <taxon>Bacillota</taxon>
        <taxon>Bacilli</taxon>
        <taxon>Lactobacillales</taxon>
        <taxon>Lactobacillaceae</taxon>
        <taxon>Limosilactobacillus</taxon>
    </lineage>
</organism>
<feature type="transmembrane region" description="Helical" evidence="1">
    <location>
        <begin position="106"/>
        <end position="122"/>
    </location>
</feature>
<feature type="domain" description="PTS EIIC type-3" evidence="2">
    <location>
        <begin position="3"/>
        <end position="411"/>
    </location>
</feature>
<comment type="caution">
    <text evidence="3">The sequence shown here is derived from an EMBL/GenBank/DDBJ whole genome shotgun (WGS) entry which is preliminary data.</text>
</comment>
<feature type="transmembrane region" description="Helical" evidence="1">
    <location>
        <begin position="391"/>
        <end position="411"/>
    </location>
</feature>
<protein>
    <submittedName>
        <fullName evidence="3">Pts system, lactose cellobiose family iic component</fullName>
    </submittedName>
</protein>
<dbReference type="PROSITE" id="PS51105">
    <property type="entry name" value="PTS_EIIC_TYPE_3"/>
    <property type="match status" value="1"/>
</dbReference>
<dbReference type="PANTHER" id="PTHR33989">
    <property type="match status" value="1"/>
</dbReference>
<feature type="transmembrane region" description="Helical" evidence="1">
    <location>
        <begin position="224"/>
        <end position="242"/>
    </location>
</feature>
<feature type="transmembrane region" description="Helical" evidence="1">
    <location>
        <begin position="27"/>
        <end position="44"/>
    </location>
</feature>
<dbReference type="InterPro" id="IPR051088">
    <property type="entry name" value="PTS_Sugar-EIIC/EIIB"/>
</dbReference>
<keyword evidence="1" id="KW-0472">Membrane</keyword>
<evidence type="ECO:0000313" key="4">
    <source>
        <dbReference type="Proteomes" id="UP000050973"/>
    </source>
</evidence>
<accession>A0A0R1WGD0</accession>
<sequence length="433" mass="48181">MGKKRRFVNWATWFNERPFVKIMQQTMIILFPVALIGSFTWMISDNLLATNGFLANIFRVRQWLPYMQFWRQLFNDITLATIGLVSPYAAFTSATLTTYHYKHPNIIAGLTAAATYILIFFHSQRGAQTIEMRYYNAGWLIVAVLIGYAIGLIFAKWGKEFSIADVRLRDQQLMSKSLANLPLVVGILSGAFVLHLGYALLRIFNLDVTANQILTSSISKNSNYLLNGFLSLNNTVSVWLGFAEPVRLSSGAYNNEVTSNLVYALTHKTLVNVPYPFTPSSLYNGFANFGGVGVTLALVIGILWIGRHKNQQTVAVWSALPAIFNTGLPIMFGAQVFLNPFFVLPFVFLPVLNMVIASGFIFLHIIPPIVYPVPNGTPGILVPFIGTGGDWRALVLSIALLLLDIAVYLPFIKWAFEPHQANGGKEASQNEND</sequence>
<feature type="transmembrane region" description="Helical" evidence="1">
    <location>
        <begin position="178"/>
        <end position="204"/>
    </location>
</feature>
<reference evidence="3 4" key="1">
    <citation type="journal article" date="2015" name="Genome Announc.">
        <title>Expanding the biotechnology potential of lactobacilli through comparative genomics of 213 strains and associated genera.</title>
        <authorList>
            <person name="Sun Z."/>
            <person name="Harris H.M."/>
            <person name="McCann A."/>
            <person name="Guo C."/>
            <person name="Argimon S."/>
            <person name="Zhang W."/>
            <person name="Yang X."/>
            <person name="Jeffery I.B."/>
            <person name="Cooney J.C."/>
            <person name="Kagawa T.F."/>
            <person name="Liu W."/>
            <person name="Song Y."/>
            <person name="Salvetti E."/>
            <person name="Wrobel A."/>
            <person name="Rasinkangas P."/>
            <person name="Parkhill J."/>
            <person name="Rea M.C."/>
            <person name="O'Sullivan O."/>
            <person name="Ritari J."/>
            <person name="Douillard F.P."/>
            <person name="Paul Ross R."/>
            <person name="Yang R."/>
            <person name="Briner A.E."/>
            <person name="Felis G.E."/>
            <person name="de Vos W.M."/>
            <person name="Barrangou R."/>
            <person name="Klaenhammer T.R."/>
            <person name="Caufield P.W."/>
            <person name="Cui Y."/>
            <person name="Zhang H."/>
            <person name="O'Toole P.W."/>
        </authorList>
    </citation>
    <scope>NUCLEOTIDE SEQUENCE [LARGE SCALE GENOMIC DNA]</scope>
    <source>
        <strain evidence="3 4">DSM 4864</strain>
    </source>
</reference>
<evidence type="ECO:0000259" key="2">
    <source>
        <dbReference type="PROSITE" id="PS51105"/>
    </source>
</evidence>
<dbReference type="PATRIC" id="fig|1423779.3.peg.86"/>
<keyword evidence="1" id="KW-0812">Transmembrane</keyword>
<dbReference type="GO" id="GO:0016020">
    <property type="term" value="C:membrane"/>
    <property type="evidence" value="ECO:0007669"/>
    <property type="project" value="InterPro"/>
</dbReference>
<evidence type="ECO:0000313" key="3">
    <source>
        <dbReference type="EMBL" id="KRM16928.1"/>
    </source>
</evidence>
<feature type="transmembrane region" description="Helical" evidence="1">
    <location>
        <begin position="341"/>
        <end position="371"/>
    </location>
</feature>
<dbReference type="Proteomes" id="UP000050973">
    <property type="component" value="Unassembled WGS sequence"/>
</dbReference>
<dbReference type="PANTHER" id="PTHR33989:SF4">
    <property type="entry name" value="PTS SYSTEM N,N'-DIACETYLCHITOBIOSE-SPECIFIC EIIC COMPONENT"/>
    <property type="match status" value="1"/>
</dbReference>
<keyword evidence="1" id="KW-1133">Transmembrane helix</keyword>
<dbReference type="RefSeq" id="WP_056983726.1">
    <property type="nucleotide sequence ID" value="NZ_AZGE01000001.1"/>
</dbReference>
<feature type="transmembrane region" description="Helical" evidence="1">
    <location>
        <begin position="134"/>
        <end position="157"/>
    </location>
</feature>
<proteinExistence type="predicted"/>
<dbReference type="InterPro" id="IPR004501">
    <property type="entry name" value="PTS_EIIC_3"/>
</dbReference>
<dbReference type="EMBL" id="AZGE01000001">
    <property type="protein sequence ID" value="KRM16928.1"/>
    <property type="molecule type" value="Genomic_DNA"/>
</dbReference>
<dbReference type="GO" id="GO:0008982">
    <property type="term" value="F:protein-N(PI)-phosphohistidine-sugar phosphotransferase activity"/>
    <property type="evidence" value="ECO:0007669"/>
    <property type="project" value="InterPro"/>
</dbReference>
<evidence type="ECO:0000256" key="1">
    <source>
        <dbReference type="SAM" id="Phobius"/>
    </source>
</evidence>
<feature type="transmembrane region" description="Helical" evidence="1">
    <location>
        <begin position="286"/>
        <end position="306"/>
    </location>
</feature>
<name>A0A0R1WGD0_9LACO</name>
<feature type="transmembrane region" description="Helical" evidence="1">
    <location>
        <begin position="77"/>
        <end position="99"/>
    </location>
</feature>
<gene>
    <name evidence="3" type="ORF">FC49_GL000085</name>
</gene>
<dbReference type="GO" id="GO:0009401">
    <property type="term" value="P:phosphoenolpyruvate-dependent sugar phosphotransferase system"/>
    <property type="evidence" value="ECO:0007669"/>
    <property type="project" value="InterPro"/>
</dbReference>
<dbReference type="AlphaFoldDB" id="A0A0R1WGD0"/>